<evidence type="ECO:0000256" key="5">
    <source>
        <dbReference type="ARBA" id="ARBA00022618"/>
    </source>
</evidence>
<keyword evidence="7 11" id="KW-1133">Transmembrane helix</keyword>
<feature type="domain" description="ABC3 transporter permease C-terminal" evidence="12">
    <location>
        <begin position="181"/>
        <end position="301"/>
    </location>
</feature>
<evidence type="ECO:0000259" key="12">
    <source>
        <dbReference type="Pfam" id="PF02687"/>
    </source>
</evidence>
<dbReference type="EMBL" id="PFCI01000029">
    <property type="protein sequence ID" value="PIR71974.1"/>
    <property type="molecule type" value="Genomic_DNA"/>
</dbReference>
<keyword evidence="4 10" id="KW-1003">Cell membrane</keyword>
<feature type="transmembrane region" description="Helical" evidence="11">
    <location>
        <begin position="273"/>
        <end position="296"/>
    </location>
</feature>
<evidence type="ECO:0000313" key="14">
    <source>
        <dbReference type="EMBL" id="PIR71974.1"/>
    </source>
</evidence>
<dbReference type="PIRSF" id="PIRSF003097">
    <property type="entry name" value="FtsX"/>
    <property type="match status" value="1"/>
</dbReference>
<evidence type="ECO:0000256" key="11">
    <source>
        <dbReference type="SAM" id="Phobius"/>
    </source>
</evidence>
<dbReference type="Proteomes" id="UP000237006">
    <property type="component" value="Unassembled WGS sequence"/>
</dbReference>
<proteinExistence type="inferred from homology"/>
<evidence type="ECO:0000256" key="3">
    <source>
        <dbReference type="ARBA" id="ARBA00021907"/>
    </source>
</evidence>
<sequence length="302" mass="34196">MITTLKRIFKLGWLSFTRDGGIAVVTCFILVITIFLASSLFLLQNSSQFLISSLQEKVDISVYFKEIIPEEDILNVKEELSKIPEVKNVKYVSKEEALKVFVERHKDEPVLMQSLEEVGGNPFLASLNIQAFEASQYQKVTDFLEDPHFKTLIEKVDYYQRKPVIEKIFSLTSAANKAGILLSIVLVVVAILVTFNTIRLAILNQKEEIQIQRLVGASNFFIRGPFLVQGTISGILAALISLAIFTLICWFLGPKIEIFFPDLNIFNFFTKNFWTIFLIQISTGVLLGVISSTLAIRKYLKV</sequence>
<accession>A0A2H0TK29</accession>
<evidence type="ECO:0000256" key="7">
    <source>
        <dbReference type="ARBA" id="ARBA00022989"/>
    </source>
</evidence>
<dbReference type="AlphaFoldDB" id="A0A2H0TK29"/>
<keyword evidence="9 10" id="KW-0131">Cell cycle</keyword>
<reference evidence="15" key="1">
    <citation type="submission" date="2017-09" db="EMBL/GenBank/DDBJ databases">
        <title>Depth-based differentiation of microbial function through sediment-hosted aquifers and enrichment of novel symbionts in the deep terrestrial subsurface.</title>
        <authorList>
            <person name="Probst A.J."/>
            <person name="Ladd B."/>
            <person name="Jarett J.K."/>
            <person name="Geller-Mcgrath D.E."/>
            <person name="Sieber C.M.K."/>
            <person name="Emerson J.B."/>
            <person name="Anantharaman K."/>
            <person name="Thomas B.C."/>
            <person name="Malmstrom R."/>
            <person name="Stieglmeier M."/>
            <person name="Klingl A."/>
            <person name="Woyke T."/>
            <person name="Ryan C.M."/>
            <person name="Banfield J.F."/>
        </authorList>
    </citation>
    <scope>NUCLEOTIDE SEQUENCE [LARGE SCALE GENOMIC DNA]</scope>
</reference>
<dbReference type="InterPro" id="IPR040690">
    <property type="entry name" value="FtsX_ECD"/>
</dbReference>
<evidence type="ECO:0000256" key="4">
    <source>
        <dbReference type="ARBA" id="ARBA00022475"/>
    </source>
</evidence>
<evidence type="ECO:0000313" key="15">
    <source>
        <dbReference type="Proteomes" id="UP000237006"/>
    </source>
</evidence>
<keyword evidence="6 11" id="KW-0812">Transmembrane</keyword>
<comment type="subcellular location">
    <subcellularLocation>
        <location evidence="1">Cell membrane</location>
        <topology evidence="1">Multi-pass membrane protein</topology>
    </subcellularLocation>
</comment>
<feature type="domain" description="FtsX extracellular" evidence="13">
    <location>
        <begin position="58"/>
        <end position="145"/>
    </location>
</feature>
<dbReference type="InterPro" id="IPR003838">
    <property type="entry name" value="ABC3_permease_C"/>
</dbReference>
<evidence type="ECO:0000259" key="13">
    <source>
        <dbReference type="Pfam" id="PF18075"/>
    </source>
</evidence>
<protein>
    <recommendedName>
        <fullName evidence="3 10">Cell division protein FtsX</fullName>
    </recommendedName>
</protein>
<organism evidence="14 15">
    <name type="scientific">Candidatus Nealsonbacteria bacterium CG10_big_fil_rev_8_21_14_0_10_36_228</name>
    <dbReference type="NCBI Taxonomy" id="1974708"/>
    <lineage>
        <taxon>Bacteria</taxon>
        <taxon>Candidatus Nealsoniibacteriota</taxon>
    </lineage>
</organism>
<dbReference type="Pfam" id="PF02687">
    <property type="entry name" value="FtsX"/>
    <property type="match status" value="1"/>
</dbReference>
<evidence type="ECO:0000256" key="8">
    <source>
        <dbReference type="ARBA" id="ARBA00023136"/>
    </source>
</evidence>
<evidence type="ECO:0000256" key="2">
    <source>
        <dbReference type="ARBA" id="ARBA00007379"/>
    </source>
</evidence>
<dbReference type="Gene3D" id="3.30.70.3040">
    <property type="match status" value="1"/>
</dbReference>
<keyword evidence="8 10" id="KW-0472">Membrane</keyword>
<dbReference type="Pfam" id="PF18075">
    <property type="entry name" value="FtsX_ECD"/>
    <property type="match status" value="1"/>
</dbReference>
<dbReference type="PANTHER" id="PTHR47755:SF1">
    <property type="entry name" value="CELL DIVISION PROTEIN FTSX"/>
    <property type="match status" value="1"/>
</dbReference>
<feature type="transmembrane region" description="Helical" evidence="11">
    <location>
        <begin position="224"/>
        <end position="253"/>
    </location>
</feature>
<feature type="transmembrane region" description="Helical" evidence="11">
    <location>
        <begin position="180"/>
        <end position="203"/>
    </location>
</feature>
<evidence type="ECO:0000256" key="6">
    <source>
        <dbReference type="ARBA" id="ARBA00022692"/>
    </source>
</evidence>
<dbReference type="PANTHER" id="PTHR47755">
    <property type="entry name" value="CELL DIVISION PROTEIN FTSX"/>
    <property type="match status" value="1"/>
</dbReference>
<comment type="similarity">
    <text evidence="2 10">Belongs to the ABC-4 integral membrane protein family. FtsX subfamily.</text>
</comment>
<comment type="caution">
    <text evidence="14">The sequence shown here is derived from an EMBL/GenBank/DDBJ whole genome shotgun (WGS) entry which is preliminary data.</text>
</comment>
<dbReference type="GO" id="GO:0051301">
    <property type="term" value="P:cell division"/>
    <property type="evidence" value="ECO:0007669"/>
    <property type="project" value="UniProtKB-KW"/>
</dbReference>
<gene>
    <name evidence="14" type="ORF">COU41_01270</name>
</gene>
<evidence type="ECO:0000256" key="10">
    <source>
        <dbReference type="PIRNR" id="PIRNR003097"/>
    </source>
</evidence>
<dbReference type="GO" id="GO:0005886">
    <property type="term" value="C:plasma membrane"/>
    <property type="evidence" value="ECO:0007669"/>
    <property type="project" value="UniProtKB-SubCell"/>
</dbReference>
<evidence type="ECO:0000256" key="1">
    <source>
        <dbReference type="ARBA" id="ARBA00004651"/>
    </source>
</evidence>
<keyword evidence="5 10" id="KW-0132">Cell division</keyword>
<evidence type="ECO:0000256" key="9">
    <source>
        <dbReference type="ARBA" id="ARBA00023306"/>
    </source>
</evidence>
<feature type="transmembrane region" description="Helical" evidence="11">
    <location>
        <begin position="21"/>
        <end position="43"/>
    </location>
</feature>
<dbReference type="InterPro" id="IPR004513">
    <property type="entry name" value="FtsX"/>
</dbReference>
<name>A0A2H0TK29_9BACT</name>